<keyword evidence="1" id="KW-0732">Signal</keyword>
<evidence type="ECO:0000259" key="6">
    <source>
        <dbReference type="PROSITE" id="PS50835"/>
    </source>
</evidence>
<dbReference type="PANTHER" id="PTHR48485:SF4">
    <property type="entry name" value="INTERLEUKIN-12 SUBUNIT BETA"/>
    <property type="match status" value="1"/>
</dbReference>
<dbReference type="PROSITE" id="PS50835">
    <property type="entry name" value="IG_LIKE"/>
    <property type="match status" value="1"/>
</dbReference>
<evidence type="ECO:0000256" key="5">
    <source>
        <dbReference type="SAM" id="MobiDB-lite"/>
    </source>
</evidence>
<evidence type="ECO:0000313" key="8">
    <source>
        <dbReference type="Proteomes" id="UP000694397"/>
    </source>
</evidence>
<evidence type="ECO:0000256" key="3">
    <source>
        <dbReference type="ARBA" id="ARBA00023180"/>
    </source>
</evidence>
<dbReference type="RefSeq" id="XP_029113187.1">
    <property type="nucleotide sequence ID" value="XM_029257354.1"/>
</dbReference>
<feature type="compositionally biased region" description="Polar residues" evidence="5">
    <location>
        <begin position="12"/>
        <end position="21"/>
    </location>
</feature>
<dbReference type="Gene3D" id="2.60.40.10">
    <property type="entry name" value="Immunoglobulins"/>
    <property type="match status" value="2"/>
</dbReference>
<feature type="compositionally biased region" description="Basic and acidic residues" evidence="5">
    <location>
        <begin position="32"/>
        <end position="41"/>
    </location>
</feature>
<feature type="region of interest" description="Disordered" evidence="5">
    <location>
        <begin position="1"/>
        <end position="47"/>
    </location>
</feature>
<keyword evidence="4" id="KW-0393">Immunoglobulin domain</keyword>
<keyword evidence="2" id="KW-1015">Disulfide bond</keyword>
<evidence type="ECO:0000256" key="1">
    <source>
        <dbReference type="ARBA" id="ARBA00022729"/>
    </source>
</evidence>
<dbReference type="SUPFAM" id="SSF49265">
    <property type="entry name" value="Fibronectin type III"/>
    <property type="match status" value="2"/>
</dbReference>
<dbReference type="GO" id="GO:0004896">
    <property type="term" value="F:cytokine receptor activity"/>
    <property type="evidence" value="ECO:0007669"/>
    <property type="project" value="UniProtKB-UniRule"/>
</dbReference>
<dbReference type="InterPro" id="IPR038169">
    <property type="entry name" value="DC-UbP/UBTD2_N_sf"/>
</dbReference>
<dbReference type="InterPro" id="IPR015528">
    <property type="entry name" value="IL-12_beta"/>
</dbReference>
<dbReference type="OrthoDB" id="8670716at2759"/>
<name>A0A8C9S065_SCLFO</name>
<evidence type="ECO:0000256" key="4">
    <source>
        <dbReference type="RuleBase" id="RU281113"/>
    </source>
</evidence>
<dbReference type="InterPro" id="IPR013783">
    <property type="entry name" value="Ig-like_fold"/>
</dbReference>
<comment type="subcellular location">
    <subcellularLocation>
        <location evidence="4">Secreted</location>
    </subcellularLocation>
</comment>
<sequence length="452" mass="51138">MGGCVGSHHDSSGSLNENSDGTGVALGRNQPLKRDKPKWKSDYPMTDGQLRSKRDEFWDTAPAFEGRKEIWDALRAAAHAFESNDHELAQAIIDGASITLPHGYINSQALRHPLRNELEVPETLSIMIFVILNILLLIIQPGKGNESQPPNYSILQPNVLAVEVNLAESNPMVNVSLRCEETDNPREVSWQYNGAPMDQHGNDITVTVEELFGGNYTCYDSEGAFLNYTLVLVRSSGHKILMGSGDTGYIACTSQNYNGSFQCSWSWSPDRNGEVMFVTATRWSKGSEISCALGSSQQSISCQDQTYCPYAEEVDRIVIELGVRHKYRLEKYSVSFYINEIVKPDKLEITKIDQSKIEWEYPRTWSVPDSYFPLTFEVKELPHKKDCTCESKCRRNKPVKVNTTQDRQWTVKKGFIICVRAQDALCNSSWSDWSQYITRGKGSRKYRRSNPQ</sequence>
<dbReference type="Pfam" id="PF16455">
    <property type="entry name" value="UBD"/>
    <property type="match status" value="1"/>
</dbReference>
<comment type="subunit">
    <text evidence="4">Heterodimer with IL12A; disulfide-linked. The heterodimer is known as interleukin IL-12.</text>
</comment>
<comment type="similarity">
    <text evidence="4">Belongs to the IL-12B family.</text>
</comment>
<dbReference type="Ensembl" id="ENSSFOT00015027332.2">
    <property type="protein sequence ID" value="ENSSFOP00015027024.2"/>
    <property type="gene ID" value="ENSSFOG00015017328.2"/>
</dbReference>
<dbReference type="GeneTree" id="ENSGT00940000156641"/>
<evidence type="ECO:0000256" key="2">
    <source>
        <dbReference type="ARBA" id="ARBA00023157"/>
    </source>
</evidence>
<dbReference type="InterPro" id="IPR036116">
    <property type="entry name" value="FN3_sf"/>
</dbReference>
<keyword evidence="8" id="KW-1185">Reference proteome</keyword>
<dbReference type="GO" id="GO:0005125">
    <property type="term" value="F:cytokine activity"/>
    <property type="evidence" value="ECO:0007669"/>
    <property type="project" value="UniProtKB-KW"/>
</dbReference>
<accession>A0A8C9S065</accession>
<reference evidence="7" key="2">
    <citation type="submission" date="2025-08" db="UniProtKB">
        <authorList>
            <consortium name="Ensembl"/>
        </authorList>
    </citation>
    <scope>IDENTIFICATION</scope>
</reference>
<keyword evidence="3 4" id="KW-0325">Glycoprotein</keyword>
<dbReference type="InterPro" id="IPR007110">
    <property type="entry name" value="Ig-like_dom"/>
</dbReference>
<dbReference type="AlphaFoldDB" id="A0A8C9S065"/>
<dbReference type="GO" id="GO:0005615">
    <property type="term" value="C:extracellular space"/>
    <property type="evidence" value="ECO:0007669"/>
    <property type="project" value="UniProtKB-KW"/>
</dbReference>
<organism evidence="7 8">
    <name type="scientific">Scleropages formosus</name>
    <name type="common">Asian bonytongue</name>
    <name type="synonym">Osteoglossum formosum</name>
    <dbReference type="NCBI Taxonomy" id="113540"/>
    <lineage>
        <taxon>Eukaryota</taxon>
        <taxon>Metazoa</taxon>
        <taxon>Chordata</taxon>
        <taxon>Craniata</taxon>
        <taxon>Vertebrata</taxon>
        <taxon>Euteleostomi</taxon>
        <taxon>Actinopterygii</taxon>
        <taxon>Neopterygii</taxon>
        <taxon>Teleostei</taxon>
        <taxon>Osteoglossocephala</taxon>
        <taxon>Osteoglossomorpha</taxon>
        <taxon>Osteoglossiformes</taxon>
        <taxon>Osteoglossidae</taxon>
        <taxon>Scleropages</taxon>
    </lineage>
</organism>
<proteinExistence type="inferred from homology"/>
<reference evidence="7 8" key="1">
    <citation type="submission" date="2019-04" db="EMBL/GenBank/DDBJ databases">
        <authorList>
            <consortium name="Wellcome Sanger Institute Data Sharing"/>
        </authorList>
    </citation>
    <scope>NUCLEOTIDE SEQUENCE [LARGE SCALE GENOMIC DNA]</scope>
</reference>
<protein>
    <recommendedName>
        <fullName evidence="4">Interleukin-12 subunit beta</fullName>
        <shortName evidence="4">IL-12B</shortName>
    </recommendedName>
    <alternativeName>
        <fullName evidence="4">Cytotoxic lymphocyte maturation factor 40 kDa subunit</fullName>
    </alternativeName>
    <alternativeName>
        <fullName evidence="4">IL-12 subunit p40</fullName>
    </alternativeName>
</protein>
<dbReference type="InterPro" id="IPR032752">
    <property type="entry name" value="DC-UbP/UBTD2_N"/>
</dbReference>
<reference evidence="7" key="3">
    <citation type="submission" date="2025-09" db="UniProtKB">
        <authorList>
            <consortium name="Ensembl"/>
        </authorList>
    </citation>
    <scope>IDENTIFICATION</scope>
</reference>
<dbReference type="Gene3D" id="1.20.225.20">
    <property type="entry name" value="Ub domain-containing protein, DC-UbP/UBTD2, N-terminal domain"/>
    <property type="match status" value="1"/>
</dbReference>
<dbReference type="PRINTS" id="PR01928">
    <property type="entry name" value="INTRLEUKN12B"/>
</dbReference>
<dbReference type="Proteomes" id="UP000694397">
    <property type="component" value="Chromosome 13"/>
</dbReference>
<evidence type="ECO:0000313" key="7">
    <source>
        <dbReference type="Ensembl" id="ENSSFOP00015027024.2"/>
    </source>
</evidence>
<keyword evidence="4" id="KW-0964">Secreted</keyword>
<dbReference type="GeneID" id="108936842"/>
<dbReference type="InterPro" id="IPR019482">
    <property type="entry name" value="IL-12_beta_cen-dom"/>
</dbReference>
<dbReference type="Pfam" id="PF10420">
    <property type="entry name" value="IL12p40_C"/>
    <property type="match status" value="1"/>
</dbReference>
<dbReference type="PANTHER" id="PTHR48485">
    <property type="entry name" value="INTERLEUKIN-12 SUBUNIT BETA-RELATED"/>
    <property type="match status" value="1"/>
</dbReference>
<feature type="domain" description="Ig-like" evidence="6">
    <location>
        <begin position="157"/>
        <end position="218"/>
    </location>
</feature>
<gene>
    <name evidence="7" type="primary">il12ba</name>
    <name evidence="4" type="synonym">IL12B</name>
</gene>
<dbReference type="InterPro" id="IPR050676">
    <property type="entry name" value="IL-12"/>
</dbReference>
<keyword evidence="4" id="KW-0202">Cytokine</keyword>